<feature type="compositionally biased region" description="Polar residues" evidence="6">
    <location>
        <begin position="332"/>
        <end position="348"/>
    </location>
</feature>
<dbReference type="GO" id="GO:0031491">
    <property type="term" value="F:nucleosome binding"/>
    <property type="evidence" value="ECO:0007669"/>
    <property type="project" value="TreeGrafter"/>
</dbReference>
<sequence>MPAFSAINLEPEENIEEEFDTTKELLVDEALKLFQNALKLHAQGPQFFDEASEAYDSLFLSDIFKLPECITEYERTERLQNPFAPLESNFGSGLDVTSVDPDGSAASLPQALFLSYKNHGQFALDRIKHKAKSAGASSDTVFEQPEVIASARKALDDFTAALDRDPSDAELWRRTARTAAFLGSTRLSRYCLEAAIEMDDDPAIVDAEPPSLAEGFAGEQLKAHLEILSDDIALSHPIMKPFVEKDMPALLKPHLDPFPFLPNPTKELAARKSLAAETNSPRLPIDIPSLSWAQIGMRLVYLATEAGFSGRAVLIELPDVRDEYEDGLQMEVDQQSPAAAAQETPQENTARDSPINTKSSFKDGQPENGASRQRSVSLPSRKRSMSVAGLPEPAEEDNADSKRPKRVRRRETTLTEDAVNDTNLRATQLQPFQGADQNLFQLTKNILENLGVTDRATVDRIGEIIDSAALEERTSKISHAASMDLRDSLVSYDEEIAQVFLTKLKTPTLGMNTFLEHTKPGAQRTAETAGFDERRGLKAFVKKINSGWMTAQDVAFDWILLISKSYTTQKWSEQLKTAVVQVISHFDEAIHDRVVYEIGQLQGNEDEENKESELDELDNLVQMLFELYLDVYERITNPNSRVDVSIRVGTKGRLGQWLDLASDLRRTRPADGSADLSLRFLWACVFSTTLAEGISRDHVLACWHSLRDYLTTAGDGRIDLPNNAIMPEISSVEADREISKLTTMDFFLGLFQEEMADPVAVIDTLEPVLNPDAVFVKPPQGPPANGDNPGGTAVAKVSIKDCASQGLKDLWKFLLTSSTDLRLLLWSRLSDAYGTIKYTTKQFSCLLKSIEMVIDDIDSETYSTAAPESRKMALLKLLRSIHDMMVSALSLALNDNTSFDIIDEDHIRSTSSALVRLSCLIHVAVMQEDEFTLGITPPPSKSATFKELLDRLRDLEVRTWTLQYCLIKVGIHQDTGVFKTPDNELADFLNAVHQVLGLRKACSASNKIFLKMMRIELLKQTNIENWEDYLGQVLYDLHGLRLGVGIWEVHDHGCVPEKLEKRQAMQLVEKITTLANRISMKDLLKSDLKNTIEHMQGAIGQARSSTPMIHNLRNFQEYLKKPIHPLRLYQALDGTVPLDATTVNTAEASLARNGWFFLLGMIALTKFKGVDLNRRQTPGATDDLRIGATFLRLQLQFTPDMWEAWYRLAECFDYELDEAVLWSADKMNKDRSELLKFQRHAIHCYTLALSHSHAWAPDTKEDEDKLSQFYHNFAMRMYASSREPFAMEPFQHGDYARFYPEANGSGTFKRLLHREMSEYEVWKYAATLFRRALQGRPNDWKNAYMLSKCLWKMHQKPADVLELKDRKTLPTVKTLVEALEKTIEVVSLLPKPRHGQDPILEPHYKIVSILHKLVTRKSLTVPEAVGVLQRQPYAVQQGQQESVQSTDEWNALVIENLRHLRDKDKSHWQHRIIMRNARMIYDPREEEPSDQLGEAQAAFAVLREHMITKTMAINVWKCDAERAGRHHVYTEQYVRYTVKLLTVIKDHVNMELLLRKIRKKGADFYHFTDLWASCVQAYTRLLRRTYEVPALEEDVFKNMSFEEFDILGERINDWAGAKDRVHTALSAMKEAIEVKKLNGGLTKAGMIDDLIHDCYSDLYQSIAKELPGPEPSQIIEERNRLKGPEMQTNGNQDKEHFNGLLHPSATDKIADPGNLPAGRAPSEAPSAGVNGGEKMERSTSNTGDPGITRRRLLGVRRADVLRKAEQAASRATEQPPPKSAVSDRSNGRRSRRGSPGSQQNGLDDNEGEESEGEDGDGDVEMKQENENEDEQADGKQEGGDEAGEEEAAEGDESEASSPRPEHDDADDESDLSDVPDDYDQDIPPALVFPNLRRSADLSVVASSGSSTSASEDEEEDEDEDEGEGEEEEEGEEGEEGEDDVENGSEEEEEEDEEEEEEEEGEPEDVQDEDEEMAEAGEEGDELEVPDSQDTADDAEETG</sequence>
<evidence type="ECO:0000313" key="8">
    <source>
        <dbReference type="Proteomes" id="UP000094444"/>
    </source>
</evidence>
<evidence type="ECO:0000313" key="7">
    <source>
        <dbReference type="EMBL" id="POS78671.1"/>
    </source>
</evidence>
<feature type="region of interest" description="Disordered" evidence="6">
    <location>
        <begin position="332"/>
        <end position="413"/>
    </location>
</feature>
<reference evidence="7" key="1">
    <citation type="submission" date="2017-09" db="EMBL/GenBank/DDBJ databases">
        <title>Polyketide synthases of a Diaporthe helianthi virulent isolate.</title>
        <authorList>
            <person name="Baroncelli R."/>
        </authorList>
    </citation>
    <scope>NUCLEOTIDE SEQUENCE [LARGE SCALE GENOMIC DNA]</scope>
    <source>
        <strain evidence="7">7/96</strain>
    </source>
</reference>
<feature type="compositionally biased region" description="Low complexity" evidence="6">
    <location>
        <begin position="1793"/>
        <end position="1802"/>
    </location>
</feature>
<evidence type="ECO:0000256" key="3">
    <source>
        <dbReference type="ARBA" id="ARBA00007335"/>
    </source>
</evidence>
<comment type="function">
    <text evidence="1">Has a role in a nucleosome assembly pathway that is required for the integrity of heterochromatin and proper chromosome segregation.</text>
</comment>
<protein>
    <recommendedName>
        <fullName evidence="4">Histone transcription regulator 3 homolog</fullName>
    </recommendedName>
</protein>
<feature type="compositionally biased region" description="Basic and acidic residues" evidence="6">
    <location>
        <begin position="1756"/>
        <end position="1765"/>
    </location>
</feature>
<keyword evidence="8" id="KW-1185">Reference proteome</keyword>
<evidence type="ECO:0000256" key="1">
    <source>
        <dbReference type="ARBA" id="ARBA00002687"/>
    </source>
</evidence>
<dbReference type="Proteomes" id="UP000094444">
    <property type="component" value="Unassembled WGS sequence"/>
</dbReference>
<evidence type="ECO:0000256" key="6">
    <source>
        <dbReference type="SAM" id="MobiDB-lite"/>
    </source>
</evidence>
<evidence type="ECO:0000256" key="5">
    <source>
        <dbReference type="ARBA" id="ARBA00023242"/>
    </source>
</evidence>
<proteinExistence type="inferred from homology"/>
<comment type="caution">
    <text evidence="7">The sequence shown here is derived from an EMBL/GenBank/DDBJ whole genome shotgun (WGS) entry which is preliminary data.</text>
</comment>
<dbReference type="EMBL" id="MAVT02000169">
    <property type="protein sequence ID" value="POS78671.1"/>
    <property type="molecule type" value="Genomic_DNA"/>
</dbReference>
<organism evidence="7 8">
    <name type="scientific">Diaporthe helianthi</name>
    <dbReference type="NCBI Taxonomy" id="158607"/>
    <lineage>
        <taxon>Eukaryota</taxon>
        <taxon>Fungi</taxon>
        <taxon>Dikarya</taxon>
        <taxon>Ascomycota</taxon>
        <taxon>Pezizomycotina</taxon>
        <taxon>Sordariomycetes</taxon>
        <taxon>Sordariomycetidae</taxon>
        <taxon>Diaporthales</taxon>
        <taxon>Diaporthaceae</taxon>
        <taxon>Diaporthe</taxon>
    </lineage>
</organism>
<dbReference type="GO" id="GO:0006325">
    <property type="term" value="P:chromatin organization"/>
    <property type="evidence" value="ECO:0007669"/>
    <property type="project" value="InterPro"/>
</dbReference>
<evidence type="ECO:0000256" key="2">
    <source>
        <dbReference type="ARBA" id="ARBA00004123"/>
    </source>
</evidence>
<feature type="compositionally biased region" description="Acidic residues" evidence="6">
    <location>
        <begin position="1839"/>
        <end position="1854"/>
    </location>
</feature>
<feature type="compositionally biased region" description="Acidic residues" evidence="6">
    <location>
        <begin position="1910"/>
        <end position="1998"/>
    </location>
</feature>
<feature type="compositionally biased region" description="Acidic residues" evidence="6">
    <location>
        <begin position="1863"/>
        <end position="1880"/>
    </location>
</feature>
<dbReference type="SUPFAM" id="SSF48452">
    <property type="entry name" value="TPR-like"/>
    <property type="match status" value="1"/>
</dbReference>
<dbReference type="PANTHER" id="PTHR15502">
    <property type="entry name" value="CALCINEURIN-BINDING PROTEIN CABIN 1-RELATED"/>
    <property type="match status" value="1"/>
</dbReference>
<dbReference type="OrthoDB" id="77564at2759"/>
<dbReference type="PANTHER" id="PTHR15502:SF7">
    <property type="entry name" value="CALCINEURIN-BINDING PROTEIN CABIN-1"/>
    <property type="match status" value="1"/>
</dbReference>
<name>A0A2P5I830_DIAHE</name>
<keyword evidence="5" id="KW-0539">Nucleus</keyword>
<dbReference type="STRING" id="158607.A0A2P5I830"/>
<dbReference type="InterPro" id="IPR011990">
    <property type="entry name" value="TPR-like_helical_dom_sf"/>
</dbReference>
<feature type="compositionally biased region" description="Low complexity" evidence="6">
    <location>
        <begin position="1896"/>
        <end position="1909"/>
    </location>
</feature>
<dbReference type="GO" id="GO:0000417">
    <property type="term" value="C:HIR complex"/>
    <property type="evidence" value="ECO:0007669"/>
    <property type="project" value="TreeGrafter"/>
</dbReference>
<gene>
    <name evidence="7" type="ORF">DHEL01_v202948</name>
</gene>
<dbReference type="InterPro" id="IPR033053">
    <property type="entry name" value="Hir3/CABIN1"/>
</dbReference>
<feature type="compositionally biased region" description="Polar residues" evidence="6">
    <location>
        <begin position="368"/>
        <end position="378"/>
    </location>
</feature>
<dbReference type="Gene3D" id="1.25.40.10">
    <property type="entry name" value="Tetratricopeptide repeat domain"/>
    <property type="match status" value="1"/>
</dbReference>
<feature type="compositionally biased region" description="Acidic residues" evidence="6">
    <location>
        <begin position="1803"/>
        <end position="1818"/>
    </location>
</feature>
<comment type="similarity">
    <text evidence="3">Belongs to the HIR3 family.</text>
</comment>
<dbReference type="GO" id="GO:0005634">
    <property type="term" value="C:nucleus"/>
    <property type="evidence" value="ECO:0007669"/>
    <property type="project" value="UniProtKB-SubCell"/>
</dbReference>
<dbReference type="InParanoid" id="A0A2P5I830"/>
<accession>A0A2P5I830</accession>
<comment type="subcellular location">
    <subcellularLocation>
        <location evidence="2">Nucleus</location>
    </subcellularLocation>
</comment>
<evidence type="ECO:0000256" key="4">
    <source>
        <dbReference type="ARBA" id="ARBA00014848"/>
    </source>
</evidence>
<feature type="region of interest" description="Disordered" evidence="6">
    <location>
        <begin position="1684"/>
        <end position="1998"/>
    </location>
</feature>